<feature type="chain" id="PRO_5047317836" description="Protein phosphatase" evidence="2">
    <location>
        <begin position="17"/>
        <end position="347"/>
    </location>
</feature>
<organism evidence="4 5">
    <name type="scientific">Prorocentrum cordatum</name>
    <dbReference type="NCBI Taxonomy" id="2364126"/>
    <lineage>
        <taxon>Eukaryota</taxon>
        <taxon>Sar</taxon>
        <taxon>Alveolata</taxon>
        <taxon>Dinophyceae</taxon>
        <taxon>Prorocentrales</taxon>
        <taxon>Prorocentraceae</taxon>
        <taxon>Prorocentrum</taxon>
    </lineage>
</organism>
<dbReference type="PROSITE" id="PS51257">
    <property type="entry name" value="PROKAR_LIPOPROTEIN"/>
    <property type="match status" value="1"/>
</dbReference>
<comment type="cofactor">
    <cofactor evidence="1">
        <name>Mg(2+)</name>
        <dbReference type="ChEBI" id="CHEBI:18420"/>
    </cofactor>
</comment>
<dbReference type="SUPFAM" id="SSF81606">
    <property type="entry name" value="PP2C-like"/>
    <property type="match status" value="1"/>
</dbReference>
<dbReference type="InterPro" id="IPR001932">
    <property type="entry name" value="PPM-type_phosphatase-like_dom"/>
</dbReference>
<name>A0ABN9WE82_9DINO</name>
<keyword evidence="1" id="KW-0460">Magnesium</keyword>
<dbReference type="EMBL" id="CAUYUJ010018449">
    <property type="protein sequence ID" value="CAK0883680.1"/>
    <property type="molecule type" value="Genomic_DNA"/>
</dbReference>
<evidence type="ECO:0000313" key="4">
    <source>
        <dbReference type="EMBL" id="CAK0883680.1"/>
    </source>
</evidence>
<evidence type="ECO:0000313" key="5">
    <source>
        <dbReference type="Proteomes" id="UP001189429"/>
    </source>
</evidence>
<keyword evidence="5" id="KW-1185">Reference proteome</keyword>
<comment type="catalytic activity">
    <reaction evidence="1">
        <text>O-phospho-L-seryl-[protein] + H2O = L-seryl-[protein] + phosphate</text>
        <dbReference type="Rhea" id="RHEA:20629"/>
        <dbReference type="Rhea" id="RHEA-COMP:9863"/>
        <dbReference type="Rhea" id="RHEA-COMP:11604"/>
        <dbReference type="ChEBI" id="CHEBI:15377"/>
        <dbReference type="ChEBI" id="CHEBI:29999"/>
        <dbReference type="ChEBI" id="CHEBI:43474"/>
        <dbReference type="ChEBI" id="CHEBI:83421"/>
        <dbReference type="EC" id="3.1.3.16"/>
    </reaction>
</comment>
<dbReference type="InterPro" id="IPR039123">
    <property type="entry name" value="PPTC7"/>
</dbReference>
<keyword evidence="1" id="KW-0904">Protein phosphatase</keyword>
<comment type="caution">
    <text evidence="4">The sequence shown here is derived from an EMBL/GenBank/DDBJ whole genome shotgun (WGS) entry which is preliminary data.</text>
</comment>
<keyword evidence="1" id="KW-0479">Metal-binding</keyword>
<accession>A0ABN9WE82</accession>
<dbReference type="Pfam" id="PF13672">
    <property type="entry name" value="PP2C_2"/>
    <property type="match status" value="1"/>
</dbReference>
<dbReference type="PANTHER" id="PTHR12320:SF1">
    <property type="entry name" value="PROTEIN PHOSPHATASE PTC7 HOMOLOG"/>
    <property type="match status" value="1"/>
</dbReference>
<dbReference type="Proteomes" id="UP001189429">
    <property type="component" value="Unassembled WGS sequence"/>
</dbReference>
<keyword evidence="1" id="KW-0378">Hydrolase</keyword>
<feature type="domain" description="PPM-type phosphatase" evidence="3">
    <location>
        <begin position="53"/>
        <end position="347"/>
    </location>
</feature>
<gene>
    <name evidence="4" type="ORF">PCOR1329_LOCUS65829</name>
</gene>
<keyword evidence="2" id="KW-0732">Signal</keyword>
<dbReference type="InterPro" id="IPR036457">
    <property type="entry name" value="PPM-type-like_dom_sf"/>
</dbReference>
<keyword evidence="1" id="KW-0464">Manganese</keyword>
<dbReference type="Gene3D" id="3.60.40.10">
    <property type="entry name" value="PPM-type phosphatase domain"/>
    <property type="match status" value="1"/>
</dbReference>
<feature type="signal peptide" evidence="2">
    <location>
        <begin position="1"/>
        <end position="16"/>
    </location>
</feature>
<evidence type="ECO:0000256" key="1">
    <source>
        <dbReference type="RuleBase" id="RU366020"/>
    </source>
</evidence>
<proteinExistence type="inferred from homology"/>
<dbReference type="PANTHER" id="PTHR12320">
    <property type="entry name" value="PROTEIN PHOSPHATASE 2C"/>
    <property type="match status" value="1"/>
</dbReference>
<dbReference type="SMART" id="SM00332">
    <property type="entry name" value="PP2Cc"/>
    <property type="match status" value="1"/>
</dbReference>
<evidence type="ECO:0000259" key="3">
    <source>
        <dbReference type="PROSITE" id="PS51746"/>
    </source>
</evidence>
<comment type="cofactor">
    <cofactor evidence="1">
        <name>Mn(2+)</name>
        <dbReference type="ChEBI" id="CHEBI:29035"/>
    </cofactor>
</comment>
<sequence length="347" mass="36485">MAAAGARALAAPAVLAACAGGRLDGADGPQGWRGHGPRGPGQPTFSLDSAARCVSKAGPRRLHGPIRHDCGDDAFFMAQPTEATATVGIADGVSSWSRMGIDPALFAWELMRHCELLAEGVGMSRPRDVMSRGYWNMVRSGSAPSGSSTACVASLDRPGGRLTVANLGDSGVLLLRGGGARVVLQTQEQQHYFNCPYQLMFVQPNDQAGQARGDDPESSAEYSAQAEDGDLLVMATDGFFDNVFQENALKVIAGMCETKPGEIAEALVRLAHSRSQLQEHTPFSVSAQRHGVRPMPGRGVQPGALGAAASEEAVCELHDVVRGGFVRVFAGVFPRLQFSLCVAAVGR</sequence>
<evidence type="ECO:0000256" key="2">
    <source>
        <dbReference type="SAM" id="SignalP"/>
    </source>
</evidence>
<dbReference type="EC" id="3.1.3.16" evidence="1"/>
<reference evidence="4" key="1">
    <citation type="submission" date="2023-10" db="EMBL/GenBank/DDBJ databases">
        <authorList>
            <person name="Chen Y."/>
            <person name="Shah S."/>
            <person name="Dougan E. K."/>
            <person name="Thang M."/>
            <person name="Chan C."/>
        </authorList>
    </citation>
    <scope>NUCLEOTIDE SEQUENCE [LARGE SCALE GENOMIC DNA]</scope>
</reference>
<comment type="similarity">
    <text evidence="1">Belongs to the PP2C family.</text>
</comment>
<dbReference type="PROSITE" id="PS51746">
    <property type="entry name" value="PPM_2"/>
    <property type="match status" value="1"/>
</dbReference>
<protein>
    <recommendedName>
        <fullName evidence="1">Protein phosphatase</fullName>
        <ecNumber evidence="1">3.1.3.16</ecNumber>
    </recommendedName>
</protein>
<comment type="catalytic activity">
    <reaction evidence="1">
        <text>O-phospho-L-threonyl-[protein] + H2O = L-threonyl-[protein] + phosphate</text>
        <dbReference type="Rhea" id="RHEA:47004"/>
        <dbReference type="Rhea" id="RHEA-COMP:11060"/>
        <dbReference type="Rhea" id="RHEA-COMP:11605"/>
        <dbReference type="ChEBI" id="CHEBI:15377"/>
        <dbReference type="ChEBI" id="CHEBI:30013"/>
        <dbReference type="ChEBI" id="CHEBI:43474"/>
        <dbReference type="ChEBI" id="CHEBI:61977"/>
        <dbReference type="EC" id="3.1.3.16"/>
    </reaction>
</comment>